<dbReference type="PROSITE" id="PS00041">
    <property type="entry name" value="HTH_ARAC_FAMILY_1"/>
    <property type="match status" value="1"/>
</dbReference>
<proteinExistence type="predicted"/>
<evidence type="ECO:0000256" key="1">
    <source>
        <dbReference type="ARBA" id="ARBA00023015"/>
    </source>
</evidence>
<reference evidence="5 6" key="1">
    <citation type="submission" date="2018-06" db="EMBL/GenBank/DDBJ databases">
        <authorList>
            <consortium name="Pathogen Informatics"/>
            <person name="Doyle S."/>
        </authorList>
    </citation>
    <scope>NUCLEOTIDE SEQUENCE [LARGE SCALE GENOMIC DNA]</scope>
    <source>
        <strain evidence="5 6">NCTC12020</strain>
    </source>
</reference>
<dbReference type="SMART" id="SM00342">
    <property type="entry name" value="HTH_ARAC"/>
    <property type="match status" value="1"/>
</dbReference>
<dbReference type="InterPro" id="IPR020449">
    <property type="entry name" value="Tscrpt_reg_AraC-type_HTH"/>
</dbReference>
<keyword evidence="1" id="KW-0805">Transcription regulation</keyword>
<dbReference type="GO" id="GO:0003700">
    <property type="term" value="F:DNA-binding transcription factor activity"/>
    <property type="evidence" value="ECO:0007669"/>
    <property type="project" value="InterPro"/>
</dbReference>
<dbReference type="InterPro" id="IPR018060">
    <property type="entry name" value="HTH_AraC"/>
</dbReference>
<dbReference type="EMBL" id="UHIO01000001">
    <property type="protein sequence ID" value="SUP44269.1"/>
    <property type="molecule type" value="Genomic_DNA"/>
</dbReference>
<organism evidence="5 6">
    <name type="scientific">Veillonella criceti</name>
    <dbReference type="NCBI Taxonomy" id="103891"/>
    <lineage>
        <taxon>Bacteria</taxon>
        <taxon>Bacillati</taxon>
        <taxon>Bacillota</taxon>
        <taxon>Negativicutes</taxon>
        <taxon>Veillonellales</taxon>
        <taxon>Veillonellaceae</taxon>
        <taxon>Veillonella</taxon>
    </lineage>
</organism>
<dbReference type="AlphaFoldDB" id="A0A380NNN3"/>
<dbReference type="PANTHER" id="PTHR43280">
    <property type="entry name" value="ARAC-FAMILY TRANSCRIPTIONAL REGULATOR"/>
    <property type="match status" value="1"/>
</dbReference>
<evidence type="ECO:0000313" key="5">
    <source>
        <dbReference type="EMBL" id="SUP44269.1"/>
    </source>
</evidence>
<dbReference type="GO" id="GO:0043565">
    <property type="term" value="F:sequence-specific DNA binding"/>
    <property type="evidence" value="ECO:0007669"/>
    <property type="project" value="InterPro"/>
</dbReference>
<keyword evidence="2" id="KW-0238">DNA-binding</keyword>
<dbReference type="OrthoDB" id="9788446at2"/>
<dbReference type="PANTHER" id="PTHR43280:SF10">
    <property type="entry name" value="REGULATORY PROTEIN POCR"/>
    <property type="match status" value="1"/>
</dbReference>
<dbReference type="Pfam" id="PF12833">
    <property type="entry name" value="HTH_18"/>
    <property type="match status" value="1"/>
</dbReference>
<evidence type="ECO:0000256" key="2">
    <source>
        <dbReference type="ARBA" id="ARBA00023125"/>
    </source>
</evidence>
<name>A0A380NNN3_9FIRM</name>
<keyword evidence="3" id="KW-0804">Transcription</keyword>
<sequence>MPTNNFKTESSMVNEIMRDFTNITDLAAVYVDLRGRVLSNKYNFSKFCKYVRSHPTLSRLCAYCDAYGGLEASKGRCPSAYRCHAGIIDISVPIIHNGHLLGYIVAGQTIATDSQMPLITARSEWHNDSTLKSYYRQLPTYSSEEITSATKVLNLMAGHHFPDILNMSLDLPELQSTNCSSCQQMKTNYRPEIKRALTYIDKNLCHNPSLRDIANHVYLSESYLSKIFKQEVGLSLVQYINERKLDQAKLMLRGSDSSIESIARNLGYNRPSYFCKVFKEATSETPHSYRRKYK</sequence>
<gene>
    <name evidence="5" type="primary">araC</name>
    <name evidence="5" type="ORF">NCTC12020_01584</name>
</gene>
<dbReference type="RefSeq" id="WP_115310699.1">
    <property type="nucleotide sequence ID" value="NZ_UHIO01000001.1"/>
</dbReference>
<dbReference type="PRINTS" id="PR00032">
    <property type="entry name" value="HTHARAC"/>
</dbReference>
<evidence type="ECO:0000259" key="4">
    <source>
        <dbReference type="PROSITE" id="PS01124"/>
    </source>
</evidence>
<keyword evidence="6" id="KW-1185">Reference proteome</keyword>
<dbReference type="Gene3D" id="1.10.10.60">
    <property type="entry name" value="Homeodomain-like"/>
    <property type="match status" value="2"/>
</dbReference>
<evidence type="ECO:0000313" key="6">
    <source>
        <dbReference type="Proteomes" id="UP000255367"/>
    </source>
</evidence>
<protein>
    <submittedName>
        <fullName evidence="5">Arabinose operon regulatory protein</fullName>
    </submittedName>
</protein>
<dbReference type="InterPro" id="IPR009057">
    <property type="entry name" value="Homeodomain-like_sf"/>
</dbReference>
<dbReference type="InterPro" id="IPR018062">
    <property type="entry name" value="HTH_AraC-typ_CS"/>
</dbReference>
<dbReference type="Pfam" id="PF10114">
    <property type="entry name" value="PocR"/>
    <property type="match status" value="1"/>
</dbReference>
<dbReference type="SUPFAM" id="SSF46689">
    <property type="entry name" value="Homeodomain-like"/>
    <property type="match status" value="2"/>
</dbReference>
<feature type="domain" description="HTH araC/xylS-type" evidence="4">
    <location>
        <begin position="194"/>
        <end position="292"/>
    </location>
</feature>
<dbReference type="InterPro" id="IPR018771">
    <property type="entry name" value="PocR_dom"/>
</dbReference>
<accession>A0A380NNN3</accession>
<dbReference type="PROSITE" id="PS01124">
    <property type="entry name" value="HTH_ARAC_FAMILY_2"/>
    <property type="match status" value="1"/>
</dbReference>
<evidence type="ECO:0000256" key="3">
    <source>
        <dbReference type="ARBA" id="ARBA00023163"/>
    </source>
</evidence>
<dbReference type="Proteomes" id="UP000255367">
    <property type="component" value="Unassembled WGS sequence"/>
</dbReference>